<dbReference type="Pfam" id="PF20256">
    <property type="entry name" value="MoCoBD_2"/>
    <property type="match status" value="1"/>
</dbReference>
<dbReference type="Pfam" id="PF03450">
    <property type="entry name" value="CO_deh_flav_C"/>
    <property type="match status" value="1"/>
</dbReference>
<dbReference type="InterPro" id="IPR016167">
    <property type="entry name" value="FAD-bd_PCMH_sub1"/>
</dbReference>
<name>A0A537J7B7_9BACT</name>
<dbReference type="Gene3D" id="3.30.43.10">
    <property type="entry name" value="Uridine Diphospho-n-acetylenolpyruvylglucosamine Reductase, domain 2"/>
    <property type="match status" value="1"/>
</dbReference>
<dbReference type="GO" id="GO:0016491">
    <property type="term" value="F:oxidoreductase activity"/>
    <property type="evidence" value="ECO:0007669"/>
    <property type="project" value="UniProtKB-KW"/>
</dbReference>
<dbReference type="Proteomes" id="UP000320048">
    <property type="component" value="Unassembled WGS sequence"/>
</dbReference>
<dbReference type="PROSITE" id="PS51387">
    <property type="entry name" value="FAD_PCMH"/>
    <property type="match status" value="1"/>
</dbReference>
<organism evidence="4 5">
    <name type="scientific">Candidatus Segetimicrobium genomatis</name>
    <dbReference type="NCBI Taxonomy" id="2569760"/>
    <lineage>
        <taxon>Bacteria</taxon>
        <taxon>Bacillati</taxon>
        <taxon>Candidatus Sysuimicrobiota</taxon>
        <taxon>Candidatus Sysuimicrobiia</taxon>
        <taxon>Candidatus Sysuimicrobiales</taxon>
        <taxon>Candidatus Segetimicrobiaceae</taxon>
        <taxon>Candidatus Segetimicrobium</taxon>
    </lineage>
</organism>
<dbReference type="SUPFAM" id="SSF55447">
    <property type="entry name" value="CO dehydrogenase flavoprotein C-terminal domain-like"/>
    <property type="match status" value="1"/>
</dbReference>
<reference evidence="4 5" key="1">
    <citation type="journal article" date="2019" name="Nat. Microbiol.">
        <title>Mediterranean grassland soil C-N compound turnover is dependent on rainfall and depth, and is mediated by genomically divergent microorganisms.</title>
        <authorList>
            <person name="Diamond S."/>
            <person name="Andeer P.F."/>
            <person name="Li Z."/>
            <person name="Crits-Christoph A."/>
            <person name="Burstein D."/>
            <person name="Anantharaman K."/>
            <person name="Lane K.R."/>
            <person name="Thomas B.C."/>
            <person name="Pan C."/>
            <person name="Northen T.R."/>
            <person name="Banfield J.F."/>
        </authorList>
    </citation>
    <scope>NUCLEOTIDE SEQUENCE [LARGE SCALE GENOMIC DNA]</scope>
    <source>
        <strain evidence="4">NP_7</strain>
    </source>
</reference>
<dbReference type="Gene3D" id="3.30.465.10">
    <property type="match status" value="1"/>
</dbReference>
<evidence type="ECO:0000256" key="1">
    <source>
        <dbReference type="ARBA" id="ARBA00023002"/>
    </source>
</evidence>
<dbReference type="SUPFAM" id="SSF56003">
    <property type="entry name" value="Molybdenum cofactor-binding domain"/>
    <property type="match status" value="1"/>
</dbReference>
<evidence type="ECO:0000256" key="2">
    <source>
        <dbReference type="SAM" id="MobiDB-lite"/>
    </source>
</evidence>
<gene>
    <name evidence="4" type="ORF">E6H04_10590</name>
</gene>
<feature type="compositionally biased region" description="Basic and acidic residues" evidence="2">
    <location>
        <begin position="403"/>
        <end position="419"/>
    </location>
</feature>
<protein>
    <recommendedName>
        <fullName evidence="3">FAD-binding PCMH-type domain-containing protein</fullName>
    </recommendedName>
</protein>
<dbReference type="InterPro" id="IPR016169">
    <property type="entry name" value="FAD-bd_PCMH_sub2"/>
</dbReference>
<evidence type="ECO:0000259" key="3">
    <source>
        <dbReference type="PROSITE" id="PS51387"/>
    </source>
</evidence>
<dbReference type="InterPro" id="IPR002346">
    <property type="entry name" value="Mopterin_DH_FAD-bd"/>
</dbReference>
<dbReference type="GO" id="GO:0071949">
    <property type="term" value="F:FAD binding"/>
    <property type="evidence" value="ECO:0007669"/>
    <property type="project" value="InterPro"/>
</dbReference>
<dbReference type="SMART" id="SM01092">
    <property type="entry name" value="CO_deh_flav_C"/>
    <property type="match status" value="1"/>
</dbReference>
<evidence type="ECO:0000313" key="5">
    <source>
        <dbReference type="Proteomes" id="UP000320048"/>
    </source>
</evidence>
<comment type="caution">
    <text evidence="4">The sequence shown here is derived from an EMBL/GenBank/DDBJ whole genome shotgun (WGS) entry which is preliminary data.</text>
</comment>
<dbReference type="Gene3D" id="3.30.390.50">
    <property type="entry name" value="CO dehydrogenase flavoprotein, C-terminal domain"/>
    <property type="match status" value="1"/>
</dbReference>
<dbReference type="InterPro" id="IPR036683">
    <property type="entry name" value="CO_DH_flav_C_dom_sf"/>
</dbReference>
<proteinExistence type="predicted"/>
<dbReference type="PANTHER" id="PTHR42659">
    <property type="entry name" value="XANTHINE DEHYDROGENASE SUBUNIT C-RELATED"/>
    <property type="match status" value="1"/>
</dbReference>
<keyword evidence="1" id="KW-0560">Oxidoreductase</keyword>
<dbReference type="InterPro" id="IPR036318">
    <property type="entry name" value="FAD-bd_PCMH-like_sf"/>
</dbReference>
<dbReference type="InterPro" id="IPR016166">
    <property type="entry name" value="FAD-bd_PCMH"/>
</dbReference>
<sequence length="774" mass="82169">GLDPVAIRLRNATEPFTRTVNHLRITSNGLRECIEQVAEASGFREKHRRLPPGRGVGLAVSAYLSGAGLPIYWNDMPHSEVQIRVDRGGGVIVSCGAIDIGQGSDSVLAGVVAEVLGLDPHEISLVTADTDLTPIDLGSYSSRVTFMAGNAAVQAAQKMRDLLVAAASEHLEVEPDDLRVGDHRIHAASDPSRGVPFPEAAALAEGMFGTLTTVGSYRPPKLSGAYKGSGVGPSPAYSFSAAVVEVRVDQGTGDVTAERVWIAHDIGRAINETLVIGQIEGSVYMALGEALMEEQTFRKGLHKIPSMLEYKSPTFLEMPPVETLLVNTDDPEGPFGAKEAGQGPLLPVIPALAAAVYDAVGIRIDEIPVSPDKVLAALEQKRKGGEGRVGPRAVPPFRFRDPIKVRRAPDPPAHRDRSHGCAAADGARAGAGGSLMLRLPAFTYRAPETVDEAVRQIADAGAEGLLVAGGTDLYPNMKRRQFEPKVLVGLRAIRDLGRIAGDRRRGVGVGAGVTLAELAAHPEIREGYRALALAAGAVSTPPLRNMGTVGGNLCLDTRCNYYNQTYHWRKSIGFCMKKDGDICLVAPGSSRCWAISSSDTAPAAIALDARLRLVGPSGERLIPVAALYRDDGMEFLAKAPEEILTDIALPPADGWRTTYWKLRRRGSFDFPVLGVAAALRQAPDGTVEDARIVLGAVASRPVVAAEAAGLLRGQRPTADLIARVAQAAFQPAKPLDNADLTIGYRKRMARVYVERALRELAGLPFDGAPGGGAH</sequence>
<dbReference type="PANTHER" id="PTHR42659:SF9">
    <property type="entry name" value="XANTHINE DEHYDROGENASE FAD-BINDING SUBUNIT XDHB-RELATED"/>
    <property type="match status" value="1"/>
</dbReference>
<dbReference type="InterPro" id="IPR037165">
    <property type="entry name" value="AldOxase/xan_DH_Mopterin-bd_sf"/>
</dbReference>
<feature type="non-terminal residue" evidence="4">
    <location>
        <position position="1"/>
    </location>
</feature>
<dbReference type="InterPro" id="IPR005107">
    <property type="entry name" value="CO_DH_flav_C"/>
</dbReference>
<dbReference type="EMBL" id="VBAO01000285">
    <property type="protein sequence ID" value="TMI79439.1"/>
    <property type="molecule type" value="Genomic_DNA"/>
</dbReference>
<dbReference type="InterPro" id="IPR051312">
    <property type="entry name" value="Diverse_Substr_Oxidored"/>
</dbReference>
<feature type="region of interest" description="Disordered" evidence="2">
    <location>
        <begin position="403"/>
        <end position="425"/>
    </location>
</feature>
<dbReference type="Gene3D" id="3.30.365.10">
    <property type="entry name" value="Aldehyde oxidase/xanthine dehydrogenase, molybdopterin binding domain"/>
    <property type="match status" value="2"/>
</dbReference>
<feature type="domain" description="FAD-binding PCMH-type" evidence="3">
    <location>
        <begin position="437"/>
        <end position="654"/>
    </location>
</feature>
<dbReference type="Pfam" id="PF00941">
    <property type="entry name" value="FAD_binding_5"/>
    <property type="match status" value="1"/>
</dbReference>
<accession>A0A537J7B7</accession>
<dbReference type="AlphaFoldDB" id="A0A537J7B7"/>
<dbReference type="SUPFAM" id="SSF56176">
    <property type="entry name" value="FAD-binding/transporter-associated domain-like"/>
    <property type="match status" value="1"/>
</dbReference>
<evidence type="ECO:0000313" key="4">
    <source>
        <dbReference type="EMBL" id="TMI79439.1"/>
    </source>
</evidence>
<dbReference type="InterPro" id="IPR046867">
    <property type="entry name" value="AldOxase/xan_DH_MoCoBD2"/>
</dbReference>